<feature type="chain" id="PRO_5046014125" evidence="1">
    <location>
        <begin position="23"/>
        <end position="188"/>
    </location>
</feature>
<proteinExistence type="predicted"/>
<dbReference type="RefSeq" id="WP_143388797.1">
    <property type="nucleotide sequence ID" value="NZ_VJZM01000041.1"/>
</dbReference>
<sequence>MKNLKSIALALVVVLSTLSVTAQTKKVDASKSIVNWVGKKVTGKHEGTVNLKDGKLIFKGKKLAGGTFNVDMTSLTATDLSGEYQGKLNGHLKSEDFFGTEKFPTATLIFKKVVAKTANVYTVTGDLTIKGKTNPITFDLATTKDTAATSLKIDRTKYDIKYGSGSFFDNLGDKAISDEFDLAVALKF</sequence>
<feature type="signal peptide" evidence="1">
    <location>
        <begin position="1"/>
        <end position="22"/>
    </location>
</feature>
<dbReference type="EMBL" id="VJZN01000041">
    <property type="protein sequence ID" value="TRX02334.1"/>
    <property type="molecule type" value="Genomic_DNA"/>
</dbReference>
<evidence type="ECO:0000313" key="3">
    <source>
        <dbReference type="EMBL" id="TRX02334.1"/>
    </source>
</evidence>
<dbReference type="SMART" id="SM00867">
    <property type="entry name" value="YceI"/>
    <property type="match status" value="1"/>
</dbReference>
<keyword evidence="4" id="KW-1185">Reference proteome</keyword>
<gene>
    <name evidence="3" type="ORF">FNW12_16305</name>
</gene>
<feature type="domain" description="Lipid/polyisoprenoid-binding YceI-like" evidence="2">
    <location>
        <begin position="24"/>
        <end position="187"/>
    </location>
</feature>
<reference evidence="3 4" key="1">
    <citation type="submission" date="2019-07" db="EMBL/GenBank/DDBJ databases">
        <title>Novel species of Flavobacterium.</title>
        <authorList>
            <person name="Liu Q."/>
            <person name="Xin Y.-H."/>
        </authorList>
    </citation>
    <scope>NUCLEOTIDE SEQUENCE [LARGE SCALE GENOMIC DNA]</scope>
    <source>
        <strain evidence="3 4">GSP39</strain>
    </source>
</reference>
<dbReference type="Pfam" id="PF04264">
    <property type="entry name" value="YceI"/>
    <property type="match status" value="1"/>
</dbReference>
<dbReference type="PANTHER" id="PTHR34406">
    <property type="entry name" value="PROTEIN YCEI"/>
    <property type="match status" value="1"/>
</dbReference>
<dbReference type="InterPro" id="IPR007372">
    <property type="entry name" value="Lipid/polyisoprenoid-bd_YceI"/>
</dbReference>
<evidence type="ECO:0000259" key="2">
    <source>
        <dbReference type="SMART" id="SM00867"/>
    </source>
</evidence>
<evidence type="ECO:0000256" key="1">
    <source>
        <dbReference type="SAM" id="SignalP"/>
    </source>
</evidence>
<accession>A0ABY3CFE8</accession>
<dbReference type="Proteomes" id="UP000318528">
    <property type="component" value="Unassembled WGS sequence"/>
</dbReference>
<name>A0ABY3CFE8_9FLAO</name>
<keyword evidence="1" id="KW-0732">Signal</keyword>
<dbReference type="PANTHER" id="PTHR34406:SF1">
    <property type="entry name" value="PROTEIN YCEI"/>
    <property type="match status" value="1"/>
</dbReference>
<dbReference type="InterPro" id="IPR036761">
    <property type="entry name" value="TTHA0802/YceI-like_sf"/>
</dbReference>
<comment type="caution">
    <text evidence="3">The sequence shown here is derived from an EMBL/GenBank/DDBJ whole genome shotgun (WGS) entry which is preliminary data.</text>
</comment>
<organism evidence="3 4">
    <name type="scientific">Flavobacterium gawalongense</name>
    <dbReference type="NCBI Taxonomy" id="2594432"/>
    <lineage>
        <taxon>Bacteria</taxon>
        <taxon>Pseudomonadati</taxon>
        <taxon>Bacteroidota</taxon>
        <taxon>Flavobacteriia</taxon>
        <taxon>Flavobacteriales</taxon>
        <taxon>Flavobacteriaceae</taxon>
        <taxon>Flavobacterium</taxon>
    </lineage>
</organism>
<protein>
    <submittedName>
        <fullName evidence="3">YceI family protein</fullName>
    </submittedName>
</protein>
<dbReference type="SUPFAM" id="SSF101874">
    <property type="entry name" value="YceI-like"/>
    <property type="match status" value="1"/>
</dbReference>
<evidence type="ECO:0000313" key="4">
    <source>
        <dbReference type="Proteomes" id="UP000318528"/>
    </source>
</evidence>
<dbReference type="Gene3D" id="2.40.128.110">
    <property type="entry name" value="Lipid/polyisoprenoid-binding, YceI-like"/>
    <property type="match status" value="1"/>
</dbReference>